<organism evidence="10 11">
    <name type="scientific">Hyaloscypha variabilis (strain UAMH 11265 / GT02V1 / F)</name>
    <name type="common">Meliniomyces variabilis</name>
    <dbReference type="NCBI Taxonomy" id="1149755"/>
    <lineage>
        <taxon>Eukaryota</taxon>
        <taxon>Fungi</taxon>
        <taxon>Dikarya</taxon>
        <taxon>Ascomycota</taxon>
        <taxon>Pezizomycotina</taxon>
        <taxon>Leotiomycetes</taxon>
        <taxon>Helotiales</taxon>
        <taxon>Hyaloscyphaceae</taxon>
        <taxon>Hyaloscypha</taxon>
        <taxon>Hyaloscypha variabilis</taxon>
    </lineage>
</organism>
<feature type="transmembrane region" description="Helical" evidence="9">
    <location>
        <begin position="12"/>
        <end position="32"/>
    </location>
</feature>
<keyword evidence="7 8" id="KW-0349">Heme</keyword>
<dbReference type="GO" id="GO:0020037">
    <property type="term" value="F:heme binding"/>
    <property type="evidence" value="ECO:0007669"/>
    <property type="project" value="InterPro"/>
</dbReference>
<evidence type="ECO:0000256" key="9">
    <source>
        <dbReference type="SAM" id="Phobius"/>
    </source>
</evidence>
<dbReference type="InterPro" id="IPR050121">
    <property type="entry name" value="Cytochrome_P450_monoxygenase"/>
</dbReference>
<dbReference type="PANTHER" id="PTHR24305">
    <property type="entry name" value="CYTOCHROME P450"/>
    <property type="match status" value="1"/>
</dbReference>
<dbReference type="GO" id="GO:0016705">
    <property type="term" value="F:oxidoreductase activity, acting on paired donors, with incorporation or reduction of molecular oxygen"/>
    <property type="evidence" value="ECO:0007669"/>
    <property type="project" value="InterPro"/>
</dbReference>
<keyword evidence="3 7" id="KW-0479">Metal-binding</keyword>
<feature type="binding site" description="axial binding residue" evidence="7">
    <location>
        <position position="452"/>
    </location>
    <ligand>
        <name>heme</name>
        <dbReference type="ChEBI" id="CHEBI:30413"/>
    </ligand>
    <ligandPart>
        <name>Fe</name>
        <dbReference type="ChEBI" id="CHEBI:18248"/>
    </ligandPart>
</feature>
<evidence type="ECO:0000256" key="1">
    <source>
        <dbReference type="ARBA" id="ARBA00001971"/>
    </source>
</evidence>
<dbReference type="STRING" id="1149755.A0A2J6S740"/>
<evidence type="ECO:0000256" key="2">
    <source>
        <dbReference type="ARBA" id="ARBA00010617"/>
    </source>
</evidence>
<dbReference type="InterPro" id="IPR002401">
    <property type="entry name" value="Cyt_P450_E_grp-I"/>
</dbReference>
<evidence type="ECO:0000256" key="8">
    <source>
        <dbReference type="RuleBase" id="RU000461"/>
    </source>
</evidence>
<evidence type="ECO:0000256" key="5">
    <source>
        <dbReference type="ARBA" id="ARBA00023004"/>
    </source>
</evidence>
<dbReference type="InterPro" id="IPR036396">
    <property type="entry name" value="Cyt_P450_sf"/>
</dbReference>
<dbReference type="PROSITE" id="PS00086">
    <property type="entry name" value="CYTOCHROME_P450"/>
    <property type="match status" value="1"/>
</dbReference>
<dbReference type="GO" id="GO:0004497">
    <property type="term" value="F:monooxygenase activity"/>
    <property type="evidence" value="ECO:0007669"/>
    <property type="project" value="UniProtKB-KW"/>
</dbReference>
<comment type="cofactor">
    <cofactor evidence="1 7">
        <name>heme</name>
        <dbReference type="ChEBI" id="CHEBI:30413"/>
    </cofactor>
</comment>
<dbReference type="AlphaFoldDB" id="A0A2J6S740"/>
<keyword evidence="4 8" id="KW-0560">Oxidoreductase</keyword>
<dbReference type="PANTHER" id="PTHR24305:SF157">
    <property type="entry name" value="N-ACETYLTRYPTOPHAN 6-HYDROXYLASE IVOC-RELATED"/>
    <property type="match status" value="1"/>
</dbReference>
<keyword evidence="9" id="KW-0812">Transmembrane</keyword>
<keyword evidence="11" id="KW-1185">Reference proteome</keyword>
<dbReference type="CDD" id="cd11062">
    <property type="entry name" value="CYP58-like"/>
    <property type="match status" value="1"/>
</dbReference>
<protein>
    <submittedName>
        <fullName evidence="10">Cytochrome P450 monooxygenase</fullName>
    </submittedName>
</protein>
<evidence type="ECO:0000256" key="4">
    <source>
        <dbReference type="ARBA" id="ARBA00023002"/>
    </source>
</evidence>
<keyword evidence="9" id="KW-0472">Membrane</keyword>
<sequence length="520" mass="58454">MDFISTSTEKILLTVGCLAAYITVVAFYRLYFSPLAVFPGPKIAAITSLYQFYFDVIRGGEYIWQVEEMHKRYGPIVRIRPDVLHMNDPDYIDQVFGTAGKRRDKYKLTTNGLGTLGAAIGTIPHDLHRSRRAPMNPYFSKQSIQRLEPILQRTFKKVLGRLAQQAESGEPIGMHLLYAATTSDIISDYCFGQSSNNLDREDLNAPYFDEFAEGVKAYHQMSTISWLPLLIQALPLSVAMFLFPMIKGVVKEIKELSVVIEEVKIATAEKTEGKMASTVFHGLLSTANLPESEKATPRLVEEARILLAAGTDTTANTLAAITYHLLANPDILKKLKDELVTAIPDVRSMPELSQIDNLPYLTAVVQEGLRLHPSVSFRQDRVAPDEDLFYDDVKTGKKYIIPKGTPVGMTAPLLSRNEVLYPSPMTFDPDRFLKNPRLDRYQLSFSRGSRRCLGINLAYSELYLILAGIFRKYDLFDGSGKQTNSTLELFETGRDDVDIKYDLLIPFPKKGSLGVRLKVR</sequence>
<keyword evidence="9" id="KW-1133">Transmembrane helix</keyword>
<dbReference type="PRINTS" id="PR00385">
    <property type="entry name" value="P450"/>
</dbReference>
<name>A0A2J6S740_HYAVF</name>
<evidence type="ECO:0000256" key="3">
    <source>
        <dbReference type="ARBA" id="ARBA00022723"/>
    </source>
</evidence>
<keyword evidence="6 8" id="KW-0503">Monooxygenase</keyword>
<keyword evidence="5 7" id="KW-0408">Iron</keyword>
<dbReference type="InterPro" id="IPR001128">
    <property type="entry name" value="Cyt_P450"/>
</dbReference>
<reference evidence="10 11" key="1">
    <citation type="submission" date="2016-04" db="EMBL/GenBank/DDBJ databases">
        <title>A degradative enzymes factory behind the ericoid mycorrhizal symbiosis.</title>
        <authorList>
            <consortium name="DOE Joint Genome Institute"/>
            <person name="Martino E."/>
            <person name="Morin E."/>
            <person name="Grelet G."/>
            <person name="Kuo A."/>
            <person name="Kohler A."/>
            <person name="Daghino S."/>
            <person name="Barry K."/>
            <person name="Choi C."/>
            <person name="Cichocki N."/>
            <person name="Clum A."/>
            <person name="Copeland A."/>
            <person name="Hainaut M."/>
            <person name="Haridas S."/>
            <person name="Labutti K."/>
            <person name="Lindquist E."/>
            <person name="Lipzen A."/>
            <person name="Khouja H.-R."/>
            <person name="Murat C."/>
            <person name="Ohm R."/>
            <person name="Olson A."/>
            <person name="Spatafora J."/>
            <person name="Veneault-Fourrey C."/>
            <person name="Henrissat B."/>
            <person name="Grigoriev I."/>
            <person name="Martin F."/>
            <person name="Perotto S."/>
        </authorList>
    </citation>
    <scope>NUCLEOTIDE SEQUENCE [LARGE SCALE GENOMIC DNA]</scope>
    <source>
        <strain evidence="10 11">F</strain>
    </source>
</reference>
<dbReference type="PRINTS" id="PR00463">
    <property type="entry name" value="EP450I"/>
</dbReference>
<dbReference type="Proteomes" id="UP000235786">
    <property type="component" value="Unassembled WGS sequence"/>
</dbReference>
<evidence type="ECO:0000313" key="11">
    <source>
        <dbReference type="Proteomes" id="UP000235786"/>
    </source>
</evidence>
<accession>A0A2J6S740</accession>
<dbReference type="EMBL" id="KZ613939">
    <property type="protein sequence ID" value="PMD46563.1"/>
    <property type="molecule type" value="Genomic_DNA"/>
</dbReference>
<gene>
    <name evidence="10" type="ORF">L207DRAFT_507472</name>
</gene>
<evidence type="ECO:0000256" key="7">
    <source>
        <dbReference type="PIRSR" id="PIRSR602401-1"/>
    </source>
</evidence>
<feature type="transmembrane region" description="Helical" evidence="9">
    <location>
        <begin position="226"/>
        <end position="246"/>
    </location>
</feature>
<comment type="similarity">
    <text evidence="2 8">Belongs to the cytochrome P450 family.</text>
</comment>
<dbReference type="Pfam" id="PF00067">
    <property type="entry name" value="p450"/>
    <property type="match status" value="1"/>
</dbReference>
<dbReference type="SUPFAM" id="SSF48264">
    <property type="entry name" value="Cytochrome P450"/>
    <property type="match status" value="1"/>
</dbReference>
<dbReference type="InterPro" id="IPR017972">
    <property type="entry name" value="Cyt_P450_CS"/>
</dbReference>
<evidence type="ECO:0000313" key="10">
    <source>
        <dbReference type="EMBL" id="PMD46563.1"/>
    </source>
</evidence>
<dbReference type="Gene3D" id="1.10.630.10">
    <property type="entry name" value="Cytochrome P450"/>
    <property type="match status" value="1"/>
</dbReference>
<evidence type="ECO:0000256" key="6">
    <source>
        <dbReference type="ARBA" id="ARBA00023033"/>
    </source>
</evidence>
<proteinExistence type="inferred from homology"/>
<dbReference type="OrthoDB" id="3945418at2759"/>
<dbReference type="GO" id="GO:0005506">
    <property type="term" value="F:iron ion binding"/>
    <property type="evidence" value="ECO:0007669"/>
    <property type="project" value="InterPro"/>
</dbReference>